<keyword evidence="5" id="KW-0378">Hydrolase</keyword>
<dbReference type="PANTHER" id="PTHR47957">
    <property type="entry name" value="ATP-DEPENDENT HELICASE HRQ1"/>
    <property type="match status" value="1"/>
</dbReference>
<dbReference type="Proteomes" id="UP000192418">
    <property type="component" value="Unassembled WGS sequence"/>
</dbReference>
<dbReference type="SMART" id="SM00487">
    <property type="entry name" value="DEXDc"/>
    <property type="match status" value="1"/>
</dbReference>
<evidence type="ECO:0000313" key="5">
    <source>
        <dbReference type="EMBL" id="SMC69230.1"/>
    </source>
</evidence>
<dbReference type="STRING" id="1121400.SAMN02746065_107111"/>
<dbReference type="InterPro" id="IPR011545">
    <property type="entry name" value="DEAD/DEAH_box_helicase_dom"/>
</dbReference>
<dbReference type="OrthoDB" id="9815222at2"/>
<dbReference type="RefSeq" id="WP_084068331.1">
    <property type="nucleotide sequence ID" value="NZ_FWXY01000007.1"/>
</dbReference>
<dbReference type="GO" id="GO:0005524">
    <property type="term" value="F:ATP binding"/>
    <property type="evidence" value="ECO:0007669"/>
    <property type="project" value="UniProtKB-KW"/>
</dbReference>
<keyword evidence="2" id="KW-0067">ATP-binding</keyword>
<evidence type="ECO:0000259" key="4">
    <source>
        <dbReference type="PROSITE" id="PS51194"/>
    </source>
</evidence>
<evidence type="ECO:0000256" key="1">
    <source>
        <dbReference type="ARBA" id="ARBA00022741"/>
    </source>
</evidence>
<dbReference type="Pfam" id="PF13482">
    <property type="entry name" value="RNase_H_2"/>
    <property type="match status" value="1"/>
</dbReference>
<dbReference type="PROSITE" id="PS51192">
    <property type="entry name" value="HELICASE_ATP_BIND_1"/>
    <property type="match status" value="1"/>
</dbReference>
<dbReference type="GO" id="GO:0036297">
    <property type="term" value="P:interstrand cross-link repair"/>
    <property type="evidence" value="ECO:0007669"/>
    <property type="project" value="TreeGrafter"/>
</dbReference>
<dbReference type="GO" id="GO:0043138">
    <property type="term" value="F:3'-5' DNA helicase activity"/>
    <property type="evidence" value="ECO:0007669"/>
    <property type="project" value="TreeGrafter"/>
</dbReference>
<dbReference type="AlphaFoldDB" id="A0A1W2B8W7"/>
<organism evidence="5 6">
    <name type="scientific">Desulfocicer vacuolatum DSM 3385</name>
    <dbReference type="NCBI Taxonomy" id="1121400"/>
    <lineage>
        <taxon>Bacteria</taxon>
        <taxon>Pseudomonadati</taxon>
        <taxon>Thermodesulfobacteriota</taxon>
        <taxon>Desulfobacteria</taxon>
        <taxon>Desulfobacterales</taxon>
        <taxon>Desulfobacteraceae</taxon>
        <taxon>Desulfocicer</taxon>
    </lineage>
</organism>
<dbReference type="Pfam" id="PF09369">
    <property type="entry name" value="MZB"/>
    <property type="match status" value="1"/>
</dbReference>
<accession>A0A1W2B8W7</accession>
<dbReference type="Pfam" id="PF00271">
    <property type="entry name" value="Helicase_C"/>
    <property type="match status" value="1"/>
</dbReference>
<gene>
    <name evidence="5" type="ORF">SAMN02746065_107111</name>
</gene>
<evidence type="ECO:0000256" key="2">
    <source>
        <dbReference type="ARBA" id="ARBA00022840"/>
    </source>
</evidence>
<dbReference type="Gene3D" id="3.40.50.300">
    <property type="entry name" value="P-loop containing nucleotide triphosphate hydrolases"/>
    <property type="match status" value="2"/>
</dbReference>
<keyword evidence="1" id="KW-0547">Nucleotide-binding</keyword>
<dbReference type="CDD" id="cd17923">
    <property type="entry name" value="DEXHc_Hrq1-like"/>
    <property type="match status" value="1"/>
</dbReference>
<name>A0A1W2B8W7_9BACT</name>
<dbReference type="InterPro" id="IPR027417">
    <property type="entry name" value="P-loop_NTPase"/>
</dbReference>
<dbReference type="EMBL" id="FWXY01000007">
    <property type="protein sequence ID" value="SMC69230.1"/>
    <property type="molecule type" value="Genomic_DNA"/>
</dbReference>
<dbReference type="Gene3D" id="3.30.420.10">
    <property type="entry name" value="Ribonuclease H-like superfamily/Ribonuclease H"/>
    <property type="match status" value="1"/>
</dbReference>
<dbReference type="PROSITE" id="PS51194">
    <property type="entry name" value="HELICASE_CTER"/>
    <property type="match status" value="1"/>
</dbReference>
<dbReference type="SUPFAM" id="SSF53098">
    <property type="entry name" value="Ribonuclease H-like"/>
    <property type="match status" value="1"/>
</dbReference>
<dbReference type="GO" id="GO:0003676">
    <property type="term" value="F:nucleic acid binding"/>
    <property type="evidence" value="ECO:0007669"/>
    <property type="project" value="InterPro"/>
</dbReference>
<dbReference type="InterPro" id="IPR038720">
    <property type="entry name" value="YprB_RNase_H-like_dom"/>
</dbReference>
<sequence length="1006" mass="111747">MSLAEYIESLKKYKVLGPDIVYHRTLPARGACYARESGVTNPVKAVIKRAGIPRLYAHQERAVALIKKGIHTVVATPTASGKSLIYNLPVLESLLENKDSRALYLFPLKALARDQLGTLQKLFDDIAMDVLGKGPFTAAVYDGDLSSHARTRIRNAPPHALLTNPEMLHLAMLAHHRLWEPFFKNLKFVVVDEVHTYRGVMGSHMAWVFRRLRRICRHYGSDPVFVFSSATIDNPRELAADLTGLCVELINESGAPCGEKEILLMGGMAGAAQTAIQLMHAAIHRNLRTIVYTQSRKITELIAMWASQRAGALASRISAYRAGFLPGERRDIEDKLASGELLAVVSTSALELGIDIGNLDLCILVGYPGTIMSTWQRAGRVGRDGGESAMIFVAHEDALDHYFMNNPKDLFDMPPEKAVINPLNPVIMARHLECAAADLALVAGEDILQESGVAPVLDRLERDATLLKSAEGSTWFSARKSPHRRVSLRGTGTTVPIFLSGTRTLLGHVDKLRAFYETHEGAVYIHHGNTHVVNRFDPEKCIVEVTPQVVGYYTRARSVKSTEILEETSHRALGNTRMGFGTLRVTDHVTGYERKAVGTGKSLGIIPLDFPPNTFETQGVWIEIPDEIKAFMESNRYHFMGGIHAMEHAAIGILPLLVMTDRNDLGGISIPFHPQISRGAVFIYDGTPGGIGLSRQAFHHGDLLLKRTLDVIASCKCDNGCPACVHSPKCGSGNRPIDKTAALKILEQMQKGALKGKNRLSPPNKTRGSASGVMERVGNFISSVRKSRTNELHGDFELQKTVVRQSDKFTGEERGLFAEEEKKILKTEGHFRYGVLDLETRRSAKEVGGWHRARDMGVSCVVVYDSHTDIFKEYLQEDIPALVKDLAAYDLVVGFNIIRFDYQVLSGLSHFDFSTLPTLDLLKKVHEKLGYRLSLDRLAKETLGAQKSADGLLALKWWKEGKIRKIIDYCIQDVLVTRDLYRFGRDNDHLLFRNKAGHQVRLPVKW</sequence>
<dbReference type="GO" id="GO:0006289">
    <property type="term" value="P:nucleotide-excision repair"/>
    <property type="evidence" value="ECO:0007669"/>
    <property type="project" value="TreeGrafter"/>
</dbReference>
<dbReference type="InterPro" id="IPR001650">
    <property type="entry name" value="Helicase_C-like"/>
</dbReference>
<dbReference type="InterPro" id="IPR012337">
    <property type="entry name" value="RNaseH-like_sf"/>
</dbReference>
<dbReference type="InterPro" id="IPR036397">
    <property type="entry name" value="RNaseH_sf"/>
</dbReference>
<protein>
    <submittedName>
        <fullName evidence="5">DEAD/DEAH box helicase domain-containing protein</fullName>
    </submittedName>
</protein>
<dbReference type="PANTHER" id="PTHR47957:SF3">
    <property type="entry name" value="ATP-DEPENDENT HELICASE HRQ1"/>
    <property type="match status" value="1"/>
</dbReference>
<keyword evidence="5" id="KW-0347">Helicase</keyword>
<feature type="domain" description="Helicase ATP-binding" evidence="3">
    <location>
        <begin position="63"/>
        <end position="250"/>
    </location>
</feature>
<dbReference type="Pfam" id="PF00270">
    <property type="entry name" value="DEAD"/>
    <property type="match status" value="1"/>
</dbReference>
<dbReference type="CDD" id="cd18797">
    <property type="entry name" value="SF2_C_Hrq"/>
    <property type="match status" value="1"/>
</dbReference>
<reference evidence="5 6" key="1">
    <citation type="submission" date="2017-04" db="EMBL/GenBank/DDBJ databases">
        <authorList>
            <person name="Afonso C.L."/>
            <person name="Miller P.J."/>
            <person name="Scott M.A."/>
            <person name="Spackman E."/>
            <person name="Goraichik I."/>
            <person name="Dimitrov K.M."/>
            <person name="Suarez D.L."/>
            <person name="Swayne D.E."/>
        </authorList>
    </citation>
    <scope>NUCLEOTIDE SEQUENCE [LARGE SCALE GENOMIC DNA]</scope>
    <source>
        <strain evidence="5 6">DSM 3385</strain>
    </source>
</reference>
<proteinExistence type="predicted"/>
<keyword evidence="6" id="KW-1185">Reference proteome</keyword>
<dbReference type="InterPro" id="IPR018973">
    <property type="entry name" value="MZB"/>
</dbReference>
<dbReference type="InterPro" id="IPR014001">
    <property type="entry name" value="Helicase_ATP-bd"/>
</dbReference>
<evidence type="ECO:0000259" key="3">
    <source>
        <dbReference type="PROSITE" id="PS51192"/>
    </source>
</evidence>
<feature type="domain" description="Helicase C-terminal" evidence="4">
    <location>
        <begin position="274"/>
        <end position="427"/>
    </location>
</feature>
<dbReference type="SMART" id="SM00490">
    <property type="entry name" value="HELICc"/>
    <property type="match status" value="1"/>
</dbReference>
<evidence type="ECO:0000313" key="6">
    <source>
        <dbReference type="Proteomes" id="UP000192418"/>
    </source>
</evidence>
<dbReference type="SUPFAM" id="SSF52540">
    <property type="entry name" value="P-loop containing nucleoside triphosphate hydrolases"/>
    <property type="match status" value="1"/>
</dbReference>